<evidence type="ECO:0000313" key="2">
    <source>
        <dbReference type="Proteomes" id="UP000027215"/>
    </source>
</evidence>
<dbReference type="EMBL" id="CP006696">
    <property type="protein sequence ID" value="AIC11685.1"/>
    <property type="molecule type" value="Genomic_DNA"/>
</dbReference>
<proteinExistence type="predicted"/>
<dbReference type="HOGENOM" id="CLU_2866856_0_0_6"/>
<accession>A0A060H8M1</accession>
<organism evidence="1 2">
    <name type="scientific">Xylella fastidiosa subsp. sandyi Ann-1</name>
    <dbReference type="NCBI Taxonomy" id="155920"/>
    <lineage>
        <taxon>Bacteria</taxon>
        <taxon>Pseudomonadati</taxon>
        <taxon>Pseudomonadota</taxon>
        <taxon>Gammaproteobacteria</taxon>
        <taxon>Lysobacterales</taxon>
        <taxon>Lysobacteraceae</taxon>
        <taxon>Xylella</taxon>
    </lineage>
</organism>
<dbReference type="Proteomes" id="UP000027215">
    <property type="component" value="Chromosome"/>
</dbReference>
<sequence>MKGVNLVHDPNAQYEYRCCQSLVMIEVLVNEQGALTALFLLLRGKLKDCIAECLHQYVDISIIA</sequence>
<name>A0A060H8M1_XYLFS</name>
<reference evidence="1 2" key="1">
    <citation type="submission" date="2013-08" db="EMBL/GenBank/DDBJ databases">
        <authorList>
            <person name="Stouthamer R."/>
            <person name="Nunney L."/>
        </authorList>
    </citation>
    <scope>NUCLEOTIDE SEQUENCE [LARGE SCALE GENOMIC DNA]</scope>
    <source>
        <strain evidence="2">ann-1</strain>
    </source>
</reference>
<gene>
    <name evidence="1" type="ORF">D934_13430</name>
</gene>
<dbReference type="PATRIC" id="fig|155920.8.peg.3181"/>
<dbReference type="KEGG" id="xfs:D934_13430"/>
<protein>
    <submittedName>
        <fullName evidence="1">Uncharacterized protein</fullName>
    </submittedName>
</protein>
<evidence type="ECO:0000313" key="1">
    <source>
        <dbReference type="EMBL" id="AIC11685.1"/>
    </source>
</evidence>
<dbReference type="AlphaFoldDB" id="A0A060H8M1"/>